<name>A0A9K3H941_HELAN</name>
<reference evidence="1" key="2">
    <citation type="submission" date="2020-06" db="EMBL/GenBank/DDBJ databases">
        <title>Helianthus annuus Genome sequencing and assembly Release 2.</title>
        <authorList>
            <person name="Gouzy J."/>
            <person name="Langlade N."/>
            <person name="Munos S."/>
        </authorList>
    </citation>
    <scope>NUCLEOTIDE SEQUENCE</scope>
    <source>
        <tissue evidence="1">Leaves</tissue>
    </source>
</reference>
<dbReference type="Proteomes" id="UP000215914">
    <property type="component" value="Unassembled WGS sequence"/>
</dbReference>
<sequence>MGDNQILPLVFNASLIFYKKINKHLFTPFFFFCNYKAMAGSRATSCAATPF</sequence>
<dbReference type="AlphaFoldDB" id="A0A9K3H941"/>
<comment type="caution">
    <text evidence="1">The sequence shown here is derived from an EMBL/GenBank/DDBJ whole genome shotgun (WGS) entry which is preliminary data.</text>
</comment>
<proteinExistence type="predicted"/>
<protein>
    <submittedName>
        <fullName evidence="1">Uncharacterized protein</fullName>
    </submittedName>
</protein>
<dbReference type="Gramene" id="mRNA:HanXRQr2_Chr14g0651851">
    <property type="protein sequence ID" value="CDS:HanXRQr2_Chr14g0651851.1"/>
    <property type="gene ID" value="HanXRQr2_Chr14g0651851"/>
</dbReference>
<reference evidence="1" key="1">
    <citation type="journal article" date="2017" name="Nature">
        <title>The sunflower genome provides insights into oil metabolism, flowering and Asterid evolution.</title>
        <authorList>
            <person name="Badouin H."/>
            <person name="Gouzy J."/>
            <person name="Grassa C.J."/>
            <person name="Murat F."/>
            <person name="Staton S.E."/>
            <person name="Cottret L."/>
            <person name="Lelandais-Briere C."/>
            <person name="Owens G.L."/>
            <person name="Carrere S."/>
            <person name="Mayjonade B."/>
            <person name="Legrand L."/>
            <person name="Gill N."/>
            <person name="Kane N.C."/>
            <person name="Bowers J.E."/>
            <person name="Hubner S."/>
            <person name="Bellec A."/>
            <person name="Berard A."/>
            <person name="Berges H."/>
            <person name="Blanchet N."/>
            <person name="Boniface M.C."/>
            <person name="Brunel D."/>
            <person name="Catrice O."/>
            <person name="Chaidir N."/>
            <person name="Claudel C."/>
            <person name="Donnadieu C."/>
            <person name="Faraut T."/>
            <person name="Fievet G."/>
            <person name="Helmstetter N."/>
            <person name="King M."/>
            <person name="Knapp S.J."/>
            <person name="Lai Z."/>
            <person name="Le Paslier M.C."/>
            <person name="Lippi Y."/>
            <person name="Lorenzon L."/>
            <person name="Mandel J.R."/>
            <person name="Marage G."/>
            <person name="Marchand G."/>
            <person name="Marquand E."/>
            <person name="Bret-Mestries E."/>
            <person name="Morien E."/>
            <person name="Nambeesan S."/>
            <person name="Nguyen T."/>
            <person name="Pegot-Espagnet P."/>
            <person name="Pouilly N."/>
            <person name="Raftis F."/>
            <person name="Sallet E."/>
            <person name="Schiex T."/>
            <person name="Thomas J."/>
            <person name="Vandecasteele C."/>
            <person name="Vares D."/>
            <person name="Vear F."/>
            <person name="Vautrin S."/>
            <person name="Crespi M."/>
            <person name="Mangin B."/>
            <person name="Burke J.M."/>
            <person name="Salse J."/>
            <person name="Munos S."/>
            <person name="Vincourt P."/>
            <person name="Rieseberg L.H."/>
            <person name="Langlade N.B."/>
        </authorList>
    </citation>
    <scope>NUCLEOTIDE SEQUENCE</scope>
    <source>
        <tissue evidence="1">Leaves</tissue>
    </source>
</reference>
<keyword evidence="2" id="KW-1185">Reference proteome</keyword>
<evidence type="ECO:0000313" key="2">
    <source>
        <dbReference type="Proteomes" id="UP000215914"/>
    </source>
</evidence>
<organism evidence="1 2">
    <name type="scientific">Helianthus annuus</name>
    <name type="common">Common sunflower</name>
    <dbReference type="NCBI Taxonomy" id="4232"/>
    <lineage>
        <taxon>Eukaryota</taxon>
        <taxon>Viridiplantae</taxon>
        <taxon>Streptophyta</taxon>
        <taxon>Embryophyta</taxon>
        <taxon>Tracheophyta</taxon>
        <taxon>Spermatophyta</taxon>
        <taxon>Magnoliopsida</taxon>
        <taxon>eudicotyledons</taxon>
        <taxon>Gunneridae</taxon>
        <taxon>Pentapetalae</taxon>
        <taxon>asterids</taxon>
        <taxon>campanulids</taxon>
        <taxon>Asterales</taxon>
        <taxon>Asteraceae</taxon>
        <taxon>Asteroideae</taxon>
        <taxon>Heliantheae alliance</taxon>
        <taxon>Heliantheae</taxon>
        <taxon>Helianthus</taxon>
    </lineage>
</organism>
<dbReference type="EMBL" id="MNCJ02000329">
    <property type="protein sequence ID" value="KAF5769749.1"/>
    <property type="molecule type" value="Genomic_DNA"/>
</dbReference>
<evidence type="ECO:0000313" key="1">
    <source>
        <dbReference type="EMBL" id="KAF5769749.1"/>
    </source>
</evidence>
<gene>
    <name evidence="1" type="ORF">HanXRQr2_Chr14g0651851</name>
</gene>
<accession>A0A9K3H941</accession>